<keyword evidence="3" id="KW-1185">Reference proteome</keyword>
<feature type="transmembrane region" description="Helical" evidence="1">
    <location>
        <begin position="37"/>
        <end position="60"/>
    </location>
</feature>
<comment type="caution">
    <text evidence="2">The sequence shown here is derived from an EMBL/GenBank/DDBJ whole genome shotgun (WGS) entry which is preliminary data.</text>
</comment>
<feature type="transmembrane region" description="Helical" evidence="1">
    <location>
        <begin position="12"/>
        <end position="31"/>
    </location>
</feature>
<dbReference type="RefSeq" id="WP_191209666.1">
    <property type="nucleotide sequence ID" value="NZ_BAABKL010000026.1"/>
</dbReference>
<keyword evidence="1" id="KW-1133">Transmembrane helix</keyword>
<dbReference type="AlphaFoldDB" id="A0A927ICY9"/>
<proteinExistence type="predicted"/>
<dbReference type="EMBL" id="JACXYU010000005">
    <property type="protein sequence ID" value="MBD3932370.1"/>
    <property type="molecule type" value="Genomic_DNA"/>
</dbReference>
<accession>A0A927ICY9</accession>
<evidence type="ECO:0000313" key="3">
    <source>
        <dbReference type="Proteomes" id="UP000632289"/>
    </source>
</evidence>
<reference evidence="2" key="1">
    <citation type="submission" date="2020-09" db="EMBL/GenBank/DDBJ databases">
        <title>Secondary metabolite and genome analysis of marine Streptomyces chumphonensis KK1-2T.</title>
        <authorList>
            <person name="Phongsopitanun W."/>
            <person name="Kanchanasin P."/>
            <person name="Pittayakhajonwut P."/>
            <person name="Suwanborirux K."/>
            <person name="Tanasupawat S."/>
        </authorList>
    </citation>
    <scope>NUCLEOTIDE SEQUENCE</scope>
    <source>
        <strain evidence="2">KK1-2</strain>
    </source>
</reference>
<keyword evidence="1" id="KW-0472">Membrane</keyword>
<gene>
    <name evidence="2" type="ORF">IF129_12505</name>
</gene>
<sequence>MNDTVHRRRFEPVRFVLGLGLLALAVCHLLRERGDLDVSALALALLLPGVLLAALCVAGVQQLARGVRRRKGDGGGPPLTDGR</sequence>
<evidence type="ECO:0000256" key="1">
    <source>
        <dbReference type="SAM" id="Phobius"/>
    </source>
</evidence>
<organism evidence="2 3">
    <name type="scientific">Streptomyces chumphonensis</name>
    <dbReference type="NCBI Taxonomy" id="1214925"/>
    <lineage>
        <taxon>Bacteria</taxon>
        <taxon>Bacillati</taxon>
        <taxon>Actinomycetota</taxon>
        <taxon>Actinomycetes</taxon>
        <taxon>Kitasatosporales</taxon>
        <taxon>Streptomycetaceae</taxon>
        <taxon>Streptomyces</taxon>
    </lineage>
</organism>
<name>A0A927ICY9_9ACTN</name>
<keyword evidence="1" id="KW-0812">Transmembrane</keyword>
<evidence type="ECO:0000313" key="2">
    <source>
        <dbReference type="EMBL" id="MBD3932370.1"/>
    </source>
</evidence>
<protein>
    <submittedName>
        <fullName evidence="2">Uncharacterized protein</fullName>
    </submittedName>
</protein>
<dbReference type="Proteomes" id="UP000632289">
    <property type="component" value="Unassembled WGS sequence"/>
</dbReference>